<gene>
    <name evidence="3" type="ORF">K8V08_09340</name>
</gene>
<evidence type="ECO:0000256" key="2">
    <source>
        <dbReference type="SAM" id="Phobius"/>
    </source>
</evidence>
<feature type="region of interest" description="Disordered" evidence="1">
    <location>
        <begin position="122"/>
        <end position="165"/>
    </location>
</feature>
<reference evidence="3" key="1">
    <citation type="journal article" date="2021" name="PeerJ">
        <title>Extensive microbial diversity within the chicken gut microbiome revealed by metagenomics and culture.</title>
        <authorList>
            <person name="Gilroy R."/>
            <person name="Ravi A."/>
            <person name="Getino M."/>
            <person name="Pursley I."/>
            <person name="Horton D.L."/>
            <person name="Alikhan N.F."/>
            <person name="Baker D."/>
            <person name="Gharbi K."/>
            <person name="Hall N."/>
            <person name="Watson M."/>
            <person name="Adriaenssens E.M."/>
            <person name="Foster-Nyarko E."/>
            <person name="Jarju S."/>
            <person name="Secka A."/>
            <person name="Antonio M."/>
            <person name="Oren A."/>
            <person name="Chaudhuri R.R."/>
            <person name="La Ragione R."/>
            <person name="Hildebrand F."/>
            <person name="Pallen M.J."/>
        </authorList>
    </citation>
    <scope>NUCLEOTIDE SEQUENCE</scope>
    <source>
        <strain evidence="3">ChiGjej5B5-7349</strain>
    </source>
</reference>
<evidence type="ECO:0000313" key="4">
    <source>
        <dbReference type="Proteomes" id="UP000784435"/>
    </source>
</evidence>
<proteinExistence type="predicted"/>
<reference evidence="3" key="2">
    <citation type="submission" date="2021-09" db="EMBL/GenBank/DDBJ databases">
        <authorList>
            <person name="Gilroy R."/>
        </authorList>
    </citation>
    <scope>NUCLEOTIDE SEQUENCE</scope>
    <source>
        <strain evidence="3">ChiGjej5B5-7349</strain>
    </source>
</reference>
<keyword evidence="2" id="KW-0812">Transmembrane</keyword>
<evidence type="ECO:0000256" key="1">
    <source>
        <dbReference type="SAM" id="MobiDB-lite"/>
    </source>
</evidence>
<keyword evidence="2" id="KW-0472">Membrane</keyword>
<comment type="caution">
    <text evidence="3">The sequence shown here is derived from an EMBL/GenBank/DDBJ whole genome shotgun (WGS) entry which is preliminary data.</text>
</comment>
<evidence type="ECO:0000313" key="3">
    <source>
        <dbReference type="EMBL" id="HJG80599.1"/>
    </source>
</evidence>
<accession>A0A921ME48</accession>
<dbReference type="EMBL" id="DYUK01000200">
    <property type="protein sequence ID" value="HJG80599.1"/>
    <property type="molecule type" value="Genomic_DNA"/>
</dbReference>
<keyword evidence="2" id="KW-1133">Transmembrane helix</keyword>
<feature type="compositionally biased region" description="Basic and acidic residues" evidence="1">
    <location>
        <begin position="127"/>
        <end position="136"/>
    </location>
</feature>
<name>A0A921ME48_9MICO</name>
<feature type="transmembrane region" description="Helical" evidence="2">
    <location>
        <begin position="70"/>
        <end position="93"/>
    </location>
</feature>
<sequence>MDVAAFFADAGEDFEEDVARVVAVFFPVAVPADVADADVFVPAAFERDVFVLEEVDPVLFAAVDVVPADFAGVFFAGAVFVADCFCAALRVVVDRRLACALRIDSAGSDDFVSTASAASCCATSSERSPRGKKTSEGRPVSWLGISDPRPRPSPRRFSAIPDSSQ</sequence>
<dbReference type="AlphaFoldDB" id="A0A921ME48"/>
<protein>
    <submittedName>
        <fullName evidence="3">Uncharacterized protein</fullName>
    </submittedName>
</protein>
<dbReference type="Proteomes" id="UP000784435">
    <property type="component" value="Unassembled WGS sequence"/>
</dbReference>
<organism evidence="3 4">
    <name type="scientific">Brevibacterium senegalense</name>
    <dbReference type="NCBI Taxonomy" id="1033736"/>
    <lineage>
        <taxon>Bacteria</taxon>
        <taxon>Bacillati</taxon>
        <taxon>Actinomycetota</taxon>
        <taxon>Actinomycetes</taxon>
        <taxon>Micrococcales</taxon>
        <taxon>Brevibacteriaceae</taxon>
        <taxon>Brevibacterium</taxon>
    </lineage>
</organism>